<feature type="region of interest" description="Disordered" evidence="1">
    <location>
        <begin position="68"/>
        <end position="349"/>
    </location>
</feature>
<dbReference type="RefSeq" id="WP_181759351.1">
    <property type="nucleotide sequence ID" value="NZ_BMCR01000002.1"/>
</dbReference>
<feature type="compositionally biased region" description="Acidic residues" evidence="1">
    <location>
        <begin position="155"/>
        <end position="171"/>
    </location>
</feature>
<reference evidence="3 4" key="1">
    <citation type="submission" date="2020-07" db="EMBL/GenBank/DDBJ databases">
        <authorList>
            <person name="Li M."/>
        </authorList>
    </citation>
    <scope>NUCLEOTIDE SEQUENCE [LARGE SCALE GENOMIC DNA]</scope>
    <source>
        <strain evidence="3 4">DSM 23284</strain>
    </source>
</reference>
<organism evidence="3 4">
    <name type="scientific">Stappia taiwanensis</name>
    <dbReference type="NCBI Taxonomy" id="992267"/>
    <lineage>
        <taxon>Bacteria</taxon>
        <taxon>Pseudomonadati</taxon>
        <taxon>Pseudomonadota</taxon>
        <taxon>Alphaproteobacteria</taxon>
        <taxon>Hyphomicrobiales</taxon>
        <taxon>Stappiaceae</taxon>
        <taxon>Stappia</taxon>
    </lineage>
</organism>
<dbReference type="Pfam" id="PF06059">
    <property type="entry name" value="DUF930"/>
    <property type="match status" value="1"/>
</dbReference>
<dbReference type="AlphaFoldDB" id="A0A838XM06"/>
<sequence length="467" mass="49413">MDFTPSDLPQIVPTSAPARDAGRAGGQLFWVGVAVSLLLHGLIGLMFLDTAARKMAAPEAAEPVEVVLVPPPQAPAPEEGPEEEPAPEEPAPEPEPEPEPEEEQEPEQEQEERAPEPEPEPEEVEETPQPEPEPDVTPPSAPDAGSLPVLQPVEEFAEETTEAASGEDGEPLDGTSMPAEDEPSAEEPAGENGEAERAELPQAEETDDAATDMPPEAESDTAATDRPASEDATSEEAPTEEQAVDDETVEDAPVTEPAPEEASPDTDIVAGPEAEGETAPVGETAVDEASASAPEAEGLSGAIATALPRAKPTPPPAAVRAAEQDGLPPGVRLPGGANEPARRPGAPRLARARELFSSRILGDSRARTAMAGLSGPQRLNLLCVTELRAQIRDLYPDRPPEILPSFRPQAGTVLAPVRAAYRSRGMWYDLDFRCETDPAVTRVERFSFRVGAPVPRSQWAARGFPRN</sequence>
<feature type="compositionally biased region" description="Acidic residues" evidence="1">
    <location>
        <begin position="179"/>
        <end position="189"/>
    </location>
</feature>
<gene>
    <name evidence="3" type="ORF">H1W37_05800</name>
</gene>
<dbReference type="Proteomes" id="UP000559404">
    <property type="component" value="Unassembled WGS sequence"/>
</dbReference>
<evidence type="ECO:0000313" key="3">
    <source>
        <dbReference type="EMBL" id="MBA4611152.1"/>
    </source>
</evidence>
<dbReference type="EMBL" id="JACEON010000004">
    <property type="protein sequence ID" value="MBA4611152.1"/>
    <property type="molecule type" value="Genomic_DNA"/>
</dbReference>
<keyword evidence="2" id="KW-0812">Transmembrane</keyword>
<comment type="caution">
    <text evidence="3">The sequence shown here is derived from an EMBL/GenBank/DDBJ whole genome shotgun (WGS) entry which is preliminary data.</text>
</comment>
<dbReference type="InterPro" id="IPR009273">
    <property type="entry name" value="DUF930"/>
</dbReference>
<keyword evidence="4" id="KW-1185">Reference proteome</keyword>
<proteinExistence type="predicted"/>
<feature type="compositionally biased region" description="Acidic residues" evidence="1">
    <location>
        <begin position="79"/>
        <end position="110"/>
    </location>
</feature>
<evidence type="ECO:0000313" key="4">
    <source>
        <dbReference type="Proteomes" id="UP000559404"/>
    </source>
</evidence>
<feature type="compositionally biased region" description="Acidic residues" evidence="1">
    <location>
        <begin position="117"/>
        <end position="134"/>
    </location>
</feature>
<protein>
    <submittedName>
        <fullName evidence="3">DUF930 domain-containing protein</fullName>
    </submittedName>
</protein>
<keyword evidence="2" id="KW-0472">Membrane</keyword>
<feature type="compositionally biased region" description="Acidic residues" evidence="1">
    <location>
        <begin position="232"/>
        <end position="250"/>
    </location>
</feature>
<evidence type="ECO:0000256" key="1">
    <source>
        <dbReference type="SAM" id="MobiDB-lite"/>
    </source>
</evidence>
<feature type="region of interest" description="Disordered" evidence="1">
    <location>
        <begin position="1"/>
        <end position="21"/>
    </location>
</feature>
<name>A0A838XM06_9HYPH</name>
<keyword evidence="2" id="KW-1133">Transmembrane helix</keyword>
<feature type="transmembrane region" description="Helical" evidence="2">
    <location>
        <begin position="28"/>
        <end position="48"/>
    </location>
</feature>
<accession>A0A838XM06</accession>
<evidence type="ECO:0000256" key="2">
    <source>
        <dbReference type="SAM" id="Phobius"/>
    </source>
</evidence>
<feature type="compositionally biased region" description="Acidic residues" evidence="1">
    <location>
        <begin position="202"/>
        <end position="219"/>
    </location>
</feature>
<reference evidence="3 4" key="2">
    <citation type="submission" date="2020-08" db="EMBL/GenBank/DDBJ databases">
        <title>Stappia taiwanensis sp. nov., isolated from a coastal thermal spring.</title>
        <authorList>
            <person name="Kampfer P."/>
        </authorList>
    </citation>
    <scope>NUCLEOTIDE SEQUENCE [LARGE SCALE GENOMIC DNA]</scope>
    <source>
        <strain evidence="3 4">DSM 23284</strain>
    </source>
</reference>